<sequence length="145" mass="15725">MAQHLCPQILIMDTNFQPITSTNARGHYRQHSLEFKRALVALSLEPGVSVARIAREHGVNANQVFSWRRLYQQGRLGVPALIRDDGLLPVVLAPTAPAPGNSTADADADADADGTIMLELGEVRVRIEGQPNAAALAQVLDRVLR</sequence>
<reference evidence="1 2" key="1">
    <citation type="submission" date="2024-01" db="EMBL/GenBank/DDBJ databases">
        <title>Draft genome sequences of nine bacterial species from freshwater ponds near Washington, DC.</title>
        <authorList>
            <person name="Pavloudi C."/>
            <person name="Oliver L."/>
            <person name="Slattery K."/>
            <person name="Lissner G."/>
            <person name="Saw J.H."/>
        </authorList>
    </citation>
    <scope>NUCLEOTIDE SEQUENCE [LARGE SCALE GENOMIC DNA]</scope>
    <source>
        <strain evidence="2">TB1-E2</strain>
    </source>
</reference>
<dbReference type="PANTHER" id="PTHR37936">
    <property type="entry name" value="TRANSPOSASE INSC FOR INSERTION ELEMENT IS2A-RELATED"/>
    <property type="match status" value="1"/>
</dbReference>
<dbReference type="EMBL" id="CP142523">
    <property type="protein sequence ID" value="WWO46342.1"/>
    <property type="molecule type" value="Genomic_DNA"/>
</dbReference>
<dbReference type="Pfam" id="PF01527">
    <property type="entry name" value="HTH_Tnp_1"/>
    <property type="match status" value="1"/>
</dbReference>
<dbReference type="InterPro" id="IPR002514">
    <property type="entry name" value="Transposase_8"/>
</dbReference>
<dbReference type="NCBIfam" id="NF047595">
    <property type="entry name" value="IS66_ISRel24_TnpA"/>
    <property type="match status" value="1"/>
</dbReference>
<dbReference type="PANTHER" id="PTHR37936:SF3">
    <property type="entry name" value="TRANSPOSASE INSC FOR INSERTION ELEMENT IS2A-RELATED"/>
    <property type="match status" value="1"/>
</dbReference>
<dbReference type="InterPro" id="IPR010921">
    <property type="entry name" value="Trp_repressor/repl_initiator"/>
</dbReference>
<evidence type="ECO:0000313" key="1">
    <source>
        <dbReference type="EMBL" id="WWO46342.1"/>
    </source>
</evidence>
<keyword evidence="2" id="KW-1185">Reference proteome</keyword>
<gene>
    <name evidence="1" type="ORF">OPV09_27245</name>
</gene>
<accession>A0ABZ2GKK5</accession>
<dbReference type="SUPFAM" id="SSF48295">
    <property type="entry name" value="TrpR-like"/>
    <property type="match status" value="1"/>
</dbReference>
<dbReference type="RefSeq" id="WP_217635066.1">
    <property type="nucleotide sequence ID" value="NZ_CP142523.1"/>
</dbReference>
<evidence type="ECO:0000313" key="2">
    <source>
        <dbReference type="Proteomes" id="UP001373909"/>
    </source>
</evidence>
<name>A0ABZ2GKK5_9BURK</name>
<dbReference type="Proteomes" id="UP001373909">
    <property type="component" value="Chromosome"/>
</dbReference>
<protein>
    <submittedName>
        <fullName evidence="1">Transposase</fullName>
    </submittedName>
</protein>
<organism evidence="1 2">
    <name type="scientific">Janthinobacterium aestuarii</name>
    <dbReference type="NCBI Taxonomy" id="2985511"/>
    <lineage>
        <taxon>Bacteria</taxon>
        <taxon>Pseudomonadati</taxon>
        <taxon>Pseudomonadota</taxon>
        <taxon>Betaproteobacteria</taxon>
        <taxon>Burkholderiales</taxon>
        <taxon>Oxalobacteraceae</taxon>
        <taxon>Janthinobacterium</taxon>
    </lineage>
</organism>
<proteinExistence type="predicted"/>